<organism evidence="3 4">
    <name type="scientific">Flavobacterium silvaticum</name>
    <dbReference type="NCBI Taxonomy" id="1852020"/>
    <lineage>
        <taxon>Bacteria</taxon>
        <taxon>Pseudomonadati</taxon>
        <taxon>Bacteroidota</taxon>
        <taxon>Flavobacteriia</taxon>
        <taxon>Flavobacteriales</taxon>
        <taxon>Flavobacteriaceae</taxon>
        <taxon>Flavobacterium</taxon>
    </lineage>
</organism>
<dbReference type="InterPro" id="IPR000326">
    <property type="entry name" value="PAP2/HPO"/>
</dbReference>
<reference evidence="3" key="1">
    <citation type="submission" date="2020-02" db="EMBL/GenBank/DDBJ databases">
        <title>Flavobacterium sp. genome.</title>
        <authorList>
            <person name="Jung H.S."/>
            <person name="Baek J.H."/>
            <person name="Jeon C.O."/>
        </authorList>
    </citation>
    <scope>NUCLEOTIDE SEQUENCE</scope>
    <source>
        <strain evidence="3">SE-s28</strain>
    </source>
</reference>
<feature type="domain" description="Phosphatidic acid phosphatase type 2/haloperoxidase" evidence="2">
    <location>
        <begin position="134"/>
        <end position="247"/>
    </location>
</feature>
<dbReference type="SMART" id="SM00014">
    <property type="entry name" value="acidPPc"/>
    <property type="match status" value="1"/>
</dbReference>
<gene>
    <name evidence="3" type="ORF">G6047_10550</name>
</gene>
<sequence>MNRLSSLLFLVLIPFLSFGQDTIPAPVQKANTSIWQDLGYDSMSMLQGAGHAFVAPGYWDKNDFITAGGLVVGTSILWISDEPINDYFTNQSAGVPQGIKDGGYYFGKPLYNYALTGGIYCFGLFTRNEKIRKTGVLIVSSASAAAVVQTVLKNAVGRARPYTGHGPATFHPFSKEEGFHSFPSGHAILSFTTAYAISKQFKSPWVKGGLWALGLVTPVSRMWAGAHWASDVGVGIMLSVITVESVNKFLNANRYQDPVVSKKKISWNINFTKQTIGLTGTF</sequence>
<evidence type="ECO:0000259" key="2">
    <source>
        <dbReference type="SMART" id="SM00014"/>
    </source>
</evidence>
<keyword evidence="1" id="KW-0732">Signal</keyword>
<dbReference type="AlphaFoldDB" id="A0A972FM07"/>
<keyword evidence="4" id="KW-1185">Reference proteome</keyword>
<protein>
    <submittedName>
        <fullName evidence="3">Phosphatase PAP2 family protein</fullName>
    </submittedName>
</protein>
<dbReference type="PANTHER" id="PTHR14969:SF13">
    <property type="entry name" value="AT30094P"/>
    <property type="match status" value="1"/>
</dbReference>
<dbReference type="PANTHER" id="PTHR14969">
    <property type="entry name" value="SPHINGOSINE-1-PHOSPHATE PHOSPHOHYDROLASE"/>
    <property type="match status" value="1"/>
</dbReference>
<evidence type="ECO:0000313" key="3">
    <source>
        <dbReference type="EMBL" id="NMH28471.1"/>
    </source>
</evidence>
<dbReference type="EMBL" id="JAAMPU010000106">
    <property type="protein sequence ID" value="NMH28471.1"/>
    <property type="molecule type" value="Genomic_DNA"/>
</dbReference>
<dbReference type="CDD" id="cd01610">
    <property type="entry name" value="PAP2_like"/>
    <property type="match status" value="1"/>
</dbReference>
<feature type="chain" id="PRO_5036734512" evidence="1">
    <location>
        <begin position="20"/>
        <end position="282"/>
    </location>
</feature>
<dbReference type="Proteomes" id="UP000712080">
    <property type="component" value="Unassembled WGS sequence"/>
</dbReference>
<feature type="signal peptide" evidence="1">
    <location>
        <begin position="1"/>
        <end position="19"/>
    </location>
</feature>
<dbReference type="Pfam" id="PF01569">
    <property type="entry name" value="PAP2"/>
    <property type="match status" value="1"/>
</dbReference>
<dbReference type="RefSeq" id="WP_169527583.1">
    <property type="nucleotide sequence ID" value="NZ_JAAMPU010000106.1"/>
</dbReference>
<evidence type="ECO:0000313" key="4">
    <source>
        <dbReference type="Proteomes" id="UP000712080"/>
    </source>
</evidence>
<evidence type="ECO:0000256" key="1">
    <source>
        <dbReference type="SAM" id="SignalP"/>
    </source>
</evidence>
<accession>A0A972FM07</accession>
<dbReference type="InterPro" id="IPR036938">
    <property type="entry name" value="PAP2/HPO_sf"/>
</dbReference>
<proteinExistence type="predicted"/>
<name>A0A972FM07_9FLAO</name>
<comment type="caution">
    <text evidence="3">The sequence shown here is derived from an EMBL/GenBank/DDBJ whole genome shotgun (WGS) entry which is preliminary data.</text>
</comment>
<dbReference type="SUPFAM" id="SSF48317">
    <property type="entry name" value="Acid phosphatase/Vanadium-dependent haloperoxidase"/>
    <property type="match status" value="1"/>
</dbReference>
<dbReference type="Gene3D" id="1.20.144.10">
    <property type="entry name" value="Phosphatidic acid phosphatase type 2/haloperoxidase"/>
    <property type="match status" value="1"/>
</dbReference>